<feature type="domain" description="FAD dependent oxidoreductase" evidence="2">
    <location>
        <begin position="43"/>
        <end position="398"/>
    </location>
</feature>
<dbReference type="RefSeq" id="WP_334484849.1">
    <property type="nucleotide sequence ID" value="NZ_JAZHRV010000001.1"/>
</dbReference>
<evidence type="ECO:0000259" key="2">
    <source>
        <dbReference type="Pfam" id="PF01266"/>
    </source>
</evidence>
<organism evidence="3 4">
    <name type="scientific">Bradyrhizobium algeriense</name>
    <dbReference type="NCBI Taxonomy" id="634784"/>
    <lineage>
        <taxon>Bacteria</taxon>
        <taxon>Pseudomonadati</taxon>
        <taxon>Pseudomonadota</taxon>
        <taxon>Alphaproteobacteria</taxon>
        <taxon>Hyphomicrobiales</taxon>
        <taxon>Nitrobacteraceae</taxon>
        <taxon>Bradyrhizobium</taxon>
    </lineage>
</organism>
<evidence type="ECO:0000313" key="3">
    <source>
        <dbReference type="EMBL" id="MEH2558046.1"/>
    </source>
</evidence>
<keyword evidence="4" id="KW-1185">Reference proteome</keyword>
<protein>
    <submittedName>
        <fullName evidence="3">Glycine/D-amino acid oxidase-like deaminating enzyme</fullName>
    </submittedName>
</protein>
<reference evidence="3 4" key="1">
    <citation type="submission" date="2024-02" db="EMBL/GenBank/DDBJ databases">
        <title>Adaptive strategies in a cosmopolitan and abundant soil bacterium.</title>
        <authorList>
            <person name="Carini P."/>
        </authorList>
    </citation>
    <scope>NUCLEOTIDE SEQUENCE [LARGE SCALE GENOMIC DNA]</scope>
    <source>
        <strain evidence="3 4">AZCC 1608</strain>
    </source>
</reference>
<dbReference type="Gene3D" id="3.50.50.60">
    <property type="entry name" value="FAD/NAD(P)-binding domain"/>
    <property type="match status" value="1"/>
</dbReference>
<sequence>MRTRLGLCGVAPYTGKGCTEPLWQTVTPAGVDFPQLVGTIKTDVLIIGAGFTGLSAAMMLRQQGVEATILEAQEPGAGASGRNSGLVIPTLTRPDPDDIIRNYGASGERFVALLRDCADGLFEIASTFGLDRQAEQSGWLQPAHTPGRMVLIERRAAQWRKWGARVEVLDRGQTRHAIGSEMWFGGLLNNSGGIVNPLALVRAMAKATSDAGGRIYAQTPALSLDREADCWHVTTTRGEVRAKSLIVATNAYTDAISKTLLPDVAREIVPVTSWLAATEPLPETVRRSILPTRLAMSDTRGDLHFARYDADHRLISGGAVVNPVDRPSRLKLLISSRLERMWPQTRGLKIEFVWNGRIGMTPDRFPRFHSIGPNAFAWAGCNGRAVALSIAVGRELAKASIGVPLEKIALPFSSPAPLLAQTFIRWVSPLALLHYRRIDAKEYERSS</sequence>
<dbReference type="Proteomes" id="UP001364224">
    <property type="component" value="Unassembled WGS sequence"/>
</dbReference>
<evidence type="ECO:0000313" key="4">
    <source>
        <dbReference type="Proteomes" id="UP001364224"/>
    </source>
</evidence>
<dbReference type="PANTHER" id="PTHR13847:SF281">
    <property type="entry name" value="FAD DEPENDENT OXIDOREDUCTASE DOMAIN-CONTAINING PROTEIN"/>
    <property type="match status" value="1"/>
</dbReference>
<comment type="caution">
    <text evidence="3">The sequence shown here is derived from an EMBL/GenBank/DDBJ whole genome shotgun (WGS) entry which is preliminary data.</text>
</comment>
<proteinExistence type="predicted"/>
<evidence type="ECO:0000256" key="1">
    <source>
        <dbReference type="ARBA" id="ARBA00023002"/>
    </source>
</evidence>
<accession>A0ABU8BHM0</accession>
<dbReference type="PANTHER" id="PTHR13847">
    <property type="entry name" value="SARCOSINE DEHYDROGENASE-RELATED"/>
    <property type="match status" value="1"/>
</dbReference>
<gene>
    <name evidence="3" type="ORF">V1286_005575</name>
</gene>
<dbReference type="Gene3D" id="3.30.9.10">
    <property type="entry name" value="D-Amino Acid Oxidase, subunit A, domain 2"/>
    <property type="match status" value="1"/>
</dbReference>
<dbReference type="SUPFAM" id="SSF51905">
    <property type="entry name" value="FAD/NAD(P)-binding domain"/>
    <property type="match status" value="1"/>
</dbReference>
<dbReference type="EMBL" id="JAZHRV010000001">
    <property type="protein sequence ID" value="MEH2558046.1"/>
    <property type="molecule type" value="Genomic_DNA"/>
</dbReference>
<name>A0ABU8BHM0_9BRAD</name>
<dbReference type="InterPro" id="IPR036188">
    <property type="entry name" value="FAD/NAD-bd_sf"/>
</dbReference>
<dbReference type="InterPro" id="IPR006076">
    <property type="entry name" value="FAD-dep_OxRdtase"/>
</dbReference>
<dbReference type="Pfam" id="PF01266">
    <property type="entry name" value="DAO"/>
    <property type="match status" value="1"/>
</dbReference>
<keyword evidence="1" id="KW-0560">Oxidoreductase</keyword>